<comment type="caution">
    <text evidence="1">The sequence shown here is derived from an EMBL/GenBank/DDBJ whole genome shotgun (WGS) entry which is preliminary data.</text>
</comment>
<dbReference type="InterPro" id="IPR043504">
    <property type="entry name" value="Peptidase_S1_PA_chymotrypsin"/>
</dbReference>
<accession>A0A9P2LMB7</accession>
<dbReference type="SUPFAM" id="SSF50494">
    <property type="entry name" value="Trypsin-like serine proteases"/>
    <property type="match status" value="1"/>
</dbReference>
<evidence type="ECO:0008006" key="3">
    <source>
        <dbReference type="Google" id="ProtNLM"/>
    </source>
</evidence>
<proteinExistence type="predicted"/>
<evidence type="ECO:0000313" key="2">
    <source>
        <dbReference type="Proteomes" id="UP000006160"/>
    </source>
</evidence>
<gene>
    <name evidence="1" type="ORF">CLG_B0551</name>
</gene>
<dbReference type="EMBL" id="ACSJ01000001">
    <property type="protein sequence ID" value="EES92454.1"/>
    <property type="molecule type" value="Genomic_DNA"/>
</dbReference>
<evidence type="ECO:0000313" key="1">
    <source>
        <dbReference type="EMBL" id="EES92454.1"/>
    </source>
</evidence>
<dbReference type="Proteomes" id="UP000006160">
    <property type="component" value="Unassembled WGS sequence"/>
</dbReference>
<reference evidence="1 2" key="1">
    <citation type="submission" date="2009-10" db="EMBL/GenBank/DDBJ databases">
        <authorList>
            <person name="Shrivastava S."/>
            <person name="Brinkac L.B."/>
            <person name="Brown J.L."/>
            <person name="Bruce D.B."/>
            <person name="Detter C."/>
            <person name="Green L.D."/>
            <person name="Munk C.A."/>
            <person name="Rogers Y.C."/>
            <person name="Tapia R."/>
            <person name="Saunders E.S."/>
            <person name="Sims D.R."/>
            <person name="Smith L.A."/>
            <person name="Smith T.J."/>
            <person name="Sutton G."/>
            <person name="Brettin T."/>
        </authorList>
    </citation>
    <scope>NUCLEOTIDE SEQUENCE [LARGE SCALE GENOMIC DNA]</scope>
    <source>
        <strain evidence="2">D str. 1873</strain>
    </source>
</reference>
<protein>
    <recommendedName>
        <fullName evidence="3">Peptidase S1 domain-containing protein</fullName>
    </recommendedName>
</protein>
<name>A0A9P2LMB7_CLOBO</name>
<dbReference type="InterPro" id="IPR009003">
    <property type="entry name" value="Peptidase_S1_PA"/>
</dbReference>
<dbReference type="AlphaFoldDB" id="A0A9P2LMB7"/>
<organism evidence="1 2">
    <name type="scientific">Clostridium botulinum D str. 1873</name>
    <dbReference type="NCBI Taxonomy" id="592027"/>
    <lineage>
        <taxon>Bacteria</taxon>
        <taxon>Bacillati</taxon>
        <taxon>Bacillota</taxon>
        <taxon>Clostridia</taxon>
        <taxon>Eubacteriales</taxon>
        <taxon>Clostridiaceae</taxon>
        <taxon>Clostridium</taxon>
    </lineage>
</organism>
<dbReference type="RefSeq" id="WP_004444395.1">
    <property type="nucleotide sequence ID" value="NZ_ACSJ01000001.1"/>
</dbReference>
<sequence>MNNVHILDARINDIINSEYGFFLNKSNILGVGLGYKVKNGFSTCQKCIKVFVTTKLSQNQLSCQDLIPSQYKGILTDVTEVGYFKFQLLNRKVRPIICGYSIGPNVTEYYKNVGSIGCLVKDKENQEYLLSSAHVITALNKIPLGTDVVQPSLYDMGMEGGEIGKLSKYIPLKQEEIFLKTSNFVDAAIIKLNSGEAALSDIAFLGKPTGVDTAALKDVVFKVGRTSEETSGIVTAINVTCKIPFNDGKKLNKYIFKNQIMTTKMSSDGDSGASLLKSNKKVVGLLIGSTESNTIYNNIQNVLDELNVEIVL</sequence>
<dbReference type="Gene3D" id="2.40.10.10">
    <property type="entry name" value="Trypsin-like serine proteases"/>
    <property type="match status" value="1"/>
</dbReference>